<dbReference type="EMBL" id="JAUSVL010000001">
    <property type="protein sequence ID" value="MDQ0290516.1"/>
    <property type="molecule type" value="Genomic_DNA"/>
</dbReference>
<feature type="domain" description="PNPLA" evidence="5">
    <location>
        <begin position="5"/>
        <end position="203"/>
    </location>
</feature>
<dbReference type="Gene3D" id="3.40.1090.10">
    <property type="entry name" value="Cytosolic phospholipase A2 catalytic domain"/>
    <property type="match status" value="1"/>
</dbReference>
<dbReference type="GO" id="GO:0016042">
    <property type="term" value="P:lipid catabolic process"/>
    <property type="evidence" value="ECO:0007669"/>
    <property type="project" value="UniProtKB-UniRule"/>
</dbReference>
<comment type="caution">
    <text evidence="6">The sequence shown here is derived from an EMBL/GenBank/DDBJ whole genome shotgun (WGS) entry which is preliminary data.</text>
</comment>
<evidence type="ECO:0000313" key="6">
    <source>
        <dbReference type="EMBL" id="MDQ0290516.1"/>
    </source>
</evidence>
<evidence type="ECO:0000259" key="5">
    <source>
        <dbReference type="PROSITE" id="PS51635"/>
    </source>
</evidence>
<dbReference type="RefSeq" id="WP_307262097.1">
    <property type="nucleotide sequence ID" value="NZ_JAUSVL010000001.1"/>
</dbReference>
<dbReference type="GO" id="GO:0006631">
    <property type="term" value="P:fatty acid metabolic process"/>
    <property type="evidence" value="ECO:0007669"/>
    <property type="project" value="TreeGrafter"/>
</dbReference>
<comment type="caution">
    <text evidence="4">Lacks conserved residue(s) required for the propagation of feature annotation.</text>
</comment>
<name>A0AAE4APB1_9BACT</name>
<proteinExistence type="predicted"/>
<dbReference type="PANTHER" id="PTHR24185:SF1">
    <property type="entry name" value="CALCIUM-INDEPENDENT PHOSPHOLIPASE A2-GAMMA"/>
    <property type="match status" value="1"/>
</dbReference>
<organism evidence="6 7">
    <name type="scientific">Oligosphaera ethanolica</name>
    <dbReference type="NCBI Taxonomy" id="760260"/>
    <lineage>
        <taxon>Bacteria</taxon>
        <taxon>Pseudomonadati</taxon>
        <taxon>Lentisphaerota</taxon>
        <taxon>Oligosphaeria</taxon>
        <taxon>Oligosphaerales</taxon>
        <taxon>Oligosphaeraceae</taxon>
        <taxon>Oligosphaera</taxon>
    </lineage>
</organism>
<dbReference type="InterPro" id="IPR002641">
    <property type="entry name" value="PNPLA_dom"/>
</dbReference>
<dbReference type="InterPro" id="IPR016035">
    <property type="entry name" value="Acyl_Trfase/lysoPLipase"/>
</dbReference>
<evidence type="ECO:0000256" key="4">
    <source>
        <dbReference type="PROSITE-ProRule" id="PRU01161"/>
    </source>
</evidence>
<keyword evidence="2 4" id="KW-0442">Lipid degradation</keyword>
<dbReference type="Pfam" id="PF01734">
    <property type="entry name" value="Patatin"/>
    <property type="match status" value="1"/>
</dbReference>
<dbReference type="AlphaFoldDB" id="A0AAE4APB1"/>
<feature type="short sequence motif" description="GXSXG" evidence="4">
    <location>
        <begin position="45"/>
        <end position="49"/>
    </location>
</feature>
<dbReference type="Proteomes" id="UP001238163">
    <property type="component" value="Unassembled WGS sequence"/>
</dbReference>
<feature type="active site" description="Nucleophile" evidence="4">
    <location>
        <position position="47"/>
    </location>
</feature>
<keyword evidence="1 4" id="KW-0378">Hydrolase</keyword>
<protein>
    <recommendedName>
        <fullName evidence="5">PNPLA domain-containing protein</fullName>
    </recommendedName>
</protein>
<dbReference type="GO" id="GO:0016020">
    <property type="term" value="C:membrane"/>
    <property type="evidence" value="ECO:0007669"/>
    <property type="project" value="TreeGrafter"/>
</dbReference>
<feature type="active site" description="Proton acceptor" evidence="4">
    <location>
        <position position="189"/>
    </location>
</feature>
<dbReference type="PROSITE" id="PS51635">
    <property type="entry name" value="PNPLA"/>
    <property type="match status" value="1"/>
</dbReference>
<dbReference type="GO" id="GO:0004620">
    <property type="term" value="F:phospholipase activity"/>
    <property type="evidence" value="ECO:0007669"/>
    <property type="project" value="TreeGrafter"/>
</dbReference>
<evidence type="ECO:0000256" key="3">
    <source>
        <dbReference type="ARBA" id="ARBA00023098"/>
    </source>
</evidence>
<keyword evidence="3 4" id="KW-0443">Lipid metabolism</keyword>
<evidence type="ECO:0000313" key="7">
    <source>
        <dbReference type="Proteomes" id="UP001238163"/>
    </source>
</evidence>
<sequence>MKRILAIDSGGIRGVLAIEILREIETVVTKKHGVPLHEYFDLIAGTSTGAIIATCISWGMTIDQIATLYRERAKDIFMPNQWHRRHKSRFRSDLFDAFLRNTLVEADGCPATLGTSRLKTLLLVVMRNATTGSSWPICNNPATKYNDRALPDCNLNLPLWQIVRASTAAPTFFEPVKLALGQQDFHFIDGCVSPYSNPALIAFLFATMPEYRLNFPAGEEQLLLVSVGTGMTRKYPMPTSVEDMHLLEQAKFAFNLILDSVTAHEDLLCRLWGRCLVGNHIDSEIGDLKQSSLIPDKLFTYLRYNRLFKQEEIIDPQFGNLLDIDNLNAMDFLRRSGADYARATVAADHLN</sequence>
<dbReference type="SUPFAM" id="SSF52151">
    <property type="entry name" value="FabD/lysophospholipase-like"/>
    <property type="match status" value="1"/>
</dbReference>
<keyword evidence="7" id="KW-1185">Reference proteome</keyword>
<gene>
    <name evidence="6" type="ORF">J3R75_002623</name>
</gene>
<accession>A0AAE4APB1</accession>
<evidence type="ECO:0000256" key="1">
    <source>
        <dbReference type="ARBA" id="ARBA00022801"/>
    </source>
</evidence>
<reference evidence="6" key="1">
    <citation type="submission" date="2023-07" db="EMBL/GenBank/DDBJ databases">
        <title>Genomic Encyclopedia of Type Strains, Phase IV (KMG-IV): sequencing the most valuable type-strain genomes for metagenomic binning, comparative biology and taxonomic classification.</title>
        <authorList>
            <person name="Goeker M."/>
        </authorList>
    </citation>
    <scope>NUCLEOTIDE SEQUENCE</scope>
    <source>
        <strain evidence="6">DSM 24202</strain>
    </source>
</reference>
<dbReference type="PANTHER" id="PTHR24185">
    <property type="entry name" value="CALCIUM-INDEPENDENT PHOSPHOLIPASE A2-GAMMA"/>
    <property type="match status" value="1"/>
</dbReference>
<evidence type="ECO:0000256" key="2">
    <source>
        <dbReference type="ARBA" id="ARBA00022963"/>
    </source>
</evidence>